<dbReference type="HOGENOM" id="CLU_808695_0_0_11"/>
<dbReference type="Gene3D" id="1.10.600.10">
    <property type="entry name" value="Farnesyl Diphosphate Synthase"/>
    <property type="match status" value="1"/>
</dbReference>
<sequence>MSTRDLDAAGLTEPHLRAAYAGAARYLSRRNSAAYPVTRCLLPPGKRPYWDAILAFSTYVDDLVDDPGAAPECRVARYEGYERAFFRLLDGDDPWDGDGDGVPRQRDGSGVAAAEDGRHFARAFAHFVRTWDIPADSVRQFMATIRTDLWVTEYPTFRDLERYIHGVCAQGSLWGNALLEPRGEEAAGKSAAVSFGLQLTDYLRDLHEDLTVGRLYVPLEDLERFGLERGELQAAAEERRMTEPLRDLVRFQVERARAFFDDAADWWRLVDPASCELPRQYVRLGRNSLEQIARADHDIFRGRPPHHLANTVWAAGGLYWGYLRTTGRRCARRVTGCSSGGC</sequence>
<dbReference type="RefSeq" id="WP_014151343.1">
    <property type="nucleotide sequence ID" value="NC_016113.1"/>
</dbReference>
<accession>F8JNJ6</accession>
<dbReference type="PATRIC" id="fig|1003195.11.peg.861"/>
<geneLocation type="plasmid" evidence="1 2">
    <name>pSCATT</name>
</geneLocation>
<protein>
    <submittedName>
        <fullName evidence="1">Putative phytoene synthase</fullName>
    </submittedName>
</protein>
<dbReference type="Proteomes" id="UP000007842">
    <property type="component" value="Plasmid pSCATT"/>
</dbReference>
<dbReference type="GO" id="GO:0016765">
    <property type="term" value="F:transferase activity, transferring alkyl or aryl (other than methyl) groups"/>
    <property type="evidence" value="ECO:0007669"/>
    <property type="project" value="UniProtKB-ARBA"/>
</dbReference>
<proteinExistence type="predicted"/>
<reference evidence="2" key="1">
    <citation type="submission" date="2011-12" db="EMBL/GenBank/DDBJ databases">
        <title>Complete genome sequence of Streptomyces cattleya strain DSM 46488.</title>
        <authorList>
            <person name="Ou H.-Y."/>
            <person name="Li P."/>
            <person name="Zhao C."/>
            <person name="O'Hagan D."/>
            <person name="Deng Z."/>
        </authorList>
    </citation>
    <scope>NUCLEOTIDE SEQUENCE [LARGE SCALE GENOMIC DNA]</scope>
    <source>
        <strain evidence="2">ATCC 35852 / DSM 46488 / JCM 4925 / NBRC 14057 / NRRL 8057</strain>
        <plasmid evidence="2">Plasmid pSCATT</plasmid>
    </source>
</reference>
<gene>
    <name evidence="1" type="ordered locus">SCATT_p08420</name>
</gene>
<keyword evidence="1" id="KW-0614">Plasmid</keyword>
<name>F8JNJ6_STREN</name>
<accession>G8XD89</accession>
<dbReference type="PANTHER" id="PTHR31480">
    <property type="entry name" value="BIFUNCTIONAL LYCOPENE CYCLASE/PHYTOENE SYNTHASE"/>
    <property type="match status" value="1"/>
</dbReference>
<keyword evidence="2" id="KW-1185">Reference proteome</keyword>
<dbReference type="AlphaFoldDB" id="F8JNJ6"/>
<dbReference type="Pfam" id="PF00494">
    <property type="entry name" value="SQS_PSY"/>
    <property type="match status" value="1"/>
</dbReference>
<dbReference type="InterPro" id="IPR002060">
    <property type="entry name" value="Squ/phyt_synthse"/>
</dbReference>
<dbReference type="SUPFAM" id="SSF48576">
    <property type="entry name" value="Terpenoid synthases"/>
    <property type="match status" value="1"/>
</dbReference>
<evidence type="ECO:0000313" key="2">
    <source>
        <dbReference type="Proteomes" id="UP000007842"/>
    </source>
</evidence>
<dbReference type="KEGG" id="scy:SCATT_p08420"/>
<dbReference type="OrthoDB" id="9807580at2"/>
<dbReference type="KEGG" id="sct:SCAT_p0891"/>
<organism evidence="1 2">
    <name type="scientific">Streptantibioticus cattleyicolor (strain ATCC 35852 / DSM 46488 / JCM 4925 / NBRC 14057 / NRRL 8057)</name>
    <name type="common">Streptomyces cattleya</name>
    <dbReference type="NCBI Taxonomy" id="1003195"/>
    <lineage>
        <taxon>Bacteria</taxon>
        <taxon>Bacillati</taxon>
        <taxon>Actinomycetota</taxon>
        <taxon>Actinomycetes</taxon>
        <taxon>Kitasatosporales</taxon>
        <taxon>Streptomycetaceae</taxon>
        <taxon>Streptantibioticus</taxon>
    </lineage>
</organism>
<evidence type="ECO:0000313" key="1">
    <source>
        <dbReference type="EMBL" id="AEW99035.1"/>
    </source>
</evidence>
<dbReference type="InterPro" id="IPR008949">
    <property type="entry name" value="Isoprenoid_synthase_dom_sf"/>
</dbReference>
<dbReference type="EMBL" id="CP003229">
    <property type="protein sequence ID" value="AEW99035.1"/>
    <property type="molecule type" value="Genomic_DNA"/>
</dbReference>